<keyword evidence="2" id="KW-0812">Transmembrane</keyword>
<name>A0A1Q9YLW9_9FIRM</name>
<gene>
    <name evidence="3" type="ORF">BO223_03085</name>
</gene>
<dbReference type="AlphaFoldDB" id="A0A1Q9YLW9"/>
<organism evidence="3 4">
    <name type="scientific">Faecalibaculum rodentium</name>
    <dbReference type="NCBI Taxonomy" id="1702221"/>
    <lineage>
        <taxon>Bacteria</taxon>
        <taxon>Bacillati</taxon>
        <taxon>Bacillota</taxon>
        <taxon>Erysipelotrichia</taxon>
        <taxon>Erysipelotrichales</taxon>
        <taxon>Erysipelotrichaceae</taxon>
        <taxon>Faecalibaculum</taxon>
    </lineage>
</organism>
<dbReference type="Proteomes" id="UP000186758">
    <property type="component" value="Unassembled WGS sequence"/>
</dbReference>
<accession>A0A1Q9YLW9</accession>
<comment type="caution">
    <text evidence="3">The sequence shown here is derived from an EMBL/GenBank/DDBJ whole genome shotgun (WGS) entry which is preliminary data.</text>
</comment>
<keyword evidence="2" id="KW-0472">Membrane</keyword>
<protein>
    <submittedName>
        <fullName evidence="3">Uncharacterized protein</fullName>
    </submittedName>
</protein>
<evidence type="ECO:0000256" key="2">
    <source>
        <dbReference type="SAM" id="Phobius"/>
    </source>
</evidence>
<feature type="region of interest" description="Disordered" evidence="1">
    <location>
        <begin position="82"/>
        <end position="106"/>
    </location>
</feature>
<keyword evidence="2" id="KW-1133">Transmembrane helix</keyword>
<feature type="compositionally biased region" description="Basic and acidic residues" evidence="1">
    <location>
        <begin position="90"/>
        <end position="104"/>
    </location>
</feature>
<evidence type="ECO:0000313" key="3">
    <source>
        <dbReference type="EMBL" id="OLU46001.1"/>
    </source>
</evidence>
<proteinExistence type="predicted"/>
<reference evidence="3 4" key="1">
    <citation type="submission" date="2016-11" db="EMBL/GenBank/DDBJ databases">
        <title>Description of two novel members of the family Erysipelotrichaceae: Ileibacterium lipovorans gen. nov., sp. nov. and Dubosiella newyorkensis, gen. nov., sp. nov.</title>
        <authorList>
            <person name="Cox L.M."/>
            <person name="Sohn J."/>
            <person name="Tyrrell K.L."/>
            <person name="Citron D.M."/>
            <person name="Lawson P.A."/>
            <person name="Patel N.B."/>
            <person name="Iizumi T."/>
            <person name="Perez-Perez G.I."/>
            <person name="Goldstein E.J."/>
            <person name="Blaser M.J."/>
        </authorList>
    </citation>
    <scope>NUCLEOTIDE SEQUENCE [LARGE SCALE GENOMIC DNA]</scope>
    <source>
        <strain evidence="3 4">NYU-BL-K8</strain>
    </source>
</reference>
<evidence type="ECO:0000313" key="4">
    <source>
        <dbReference type="Proteomes" id="UP000186758"/>
    </source>
</evidence>
<evidence type="ECO:0000256" key="1">
    <source>
        <dbReference type="SAM" id="MobiDB-lite"/>
    </source>
</evidence>
<dbReference type="EMBL" id="MPJZ01000039">
    <property type="protein sequence ID" value="OLU46001.1"/>
    <property type="molecule type" value="Genomic_DNA"/>
</dbReference>
<feature type="transmembrane region" description="Helical" evidence="2">
    <location>
        <begin position="62"/>
        <end position="79"/>
    </location>
</feature>
<sequence length="144" mass="15257">MLTSEQIAKAMPAGCTRAGAAMDMGPNGKDVRDGKGTLTVLAVKKTAGIDKTNVTTAAATKAGLWTAAAAAGAGLAAFFRRKSKKQAGRTPDRCRTADHTDNSRMQRGSPCLCPAFACCFRHISSMWHVRGIKIWYNCHAAVTN</sequence>